<reference evidence="3 4" key="1">
    <citation type="submission" date="2020-08" db="EMBL/GenBank/DDBJ databases">
        <title>Genomic Encyclopedia of Type Strains, Phase IV (KMG-IV): sequencing the most valuable type-strain genomes for metagenomic binning, comparative biology and taxonomic classification.</title>
        <authorList>
            <person name="Goeker M."/>
        </authorList>
    </citation>
    <scope>NUCLEOTIDE SEQUENCE [LARGE SCALE GENOMIC DNA]</scope>
    <source>
        <strain evidence="3 4">DSM 25620</strain>
    </source>
</reference>
<protein>
    <submittedName>
        <fullName evidence="3">Uncharacterized protein YerC</fullName>
    </submittedName>
</protein>
<dbReference type="EMBL" id="JACHIL010000003">
    <property type="protein sequence ID" value="MBB5091305.1"/>
    <property type="molecule type" value="Genomic_DNA"/>
</dbReference>
<evidence type="ECO:0000313" key="3">
    <source>
        <dbReference type="EMBL" id="MBB5092793.1"/>
    </source>
</evidence>
<dbReference type="AlphaFoldDB" id="A0A6H9RQ73"/>
<dbReference type="Proteomes" id="UP000531231">
    <property type="component" value="Unassembled WGS sequence"/>
</dbReference>
<gene>
    <name evidence="2" type="ORF">HNQ68_001846</name>
    <name evidence="3" type="ORF">HNQ68_003356</name>
</gene>
<evidence type="ECO:0000256" key="1">
    <source>
        <dbReference type="SAM" id="Coils"/>
    </source>
</evidence>
<organism evidence="3 4">
    <name type="scientific">Pseudochrobactrum saccharolyticum</name>
    <dbReference type="NCBI Taxonomy" id="354352"/>
    <lineage>
        <taxon>Bacteria</taxon>
        <taxon>Pseudomonadati</taxon>
        <taxon>Pseudomonadota</taxon>
        <taxon>Alphaproteobacteria</taxon>
        <taxon>Hyphomicrobiales</taxon>
        <taxon>Brucellaceae</taxon>
        <taxon>Pseudochrobactrum</taxon>
    </lineage>
</organism>
<evidence type="ECO:0000313" key="2">
    <source>
        <dbReference type="EMBL" id="MBB5091305.1"/>
    </source>
</evidence>
<sequence length="77" mass="8863">MIIQFLISKLRKLLGFQDDPLPELRATAETLKATIAKAKKDKKRYSHLERELLRTTAVIVAIERGIPYRNGSLDWGR</sequence>
<keyword evidence="1" id="KW-0175">Coiled coil</keyword>
<feature type="coiled-coil region" evidence="1">
    <location>
        <begin position="21"/>
        <end position="48"/>
    </location>
</feature>
<evidence type="ECO:0000313" key="4">
    <source>
        <dbReference type="Proteomes" id="UP000531231"/>
    </source>
</evidence>
<dbReference type="EMBL" id="JACHIL010000007">
    <property type="protein sequence ID" value="MBB5092793.1"/>
    <property type="molecule type" value="Genomic_DNA"/>
</dbReference>
<dbReference type="RefSeq" id="WP_151157915.1">
    <property type="nucleotide sequence ID" value="NZ_JACHIL010000003.1"/>
</dbReference>
<comment type="caution">
    <text evidence="3">The sequence shown here is derived from an EMBL/GenBank/DDBJ whole genome shotgun (WGS) entry which is preliminary data.</text>
</comment>
<keyword evidence="4" id="KW-1185">Reference proteome</keyword>
<accession>A0A6H9RQ73</accession>
<name>A0A6H9RQ73_9HYPH</name>
<proteinExistence type="predicted"/>